<keyword evidence="1" id="KW-0732">Signal</keyword>
<evidence type="ECO:0000313" key="2">
    <source>
        <dbReference type="EMBL" id="KAI8043289.1"/>
    </source>
</evidence>
<organism evidence="2 3">
    <name type="scientific">Drosophila gunungcola</name>
    <name type="common">fruit fly</name>
    <dbReference type="NCBI Taxonomy" id="103775"/>
    <lineage>
        <taxon>Eukaryota</taxon>
        <taxon>Metazoa</taxon>
        <taxon>Ecdysozoa</taxon>
        <taxon>Arthropoda</taxon>
        <taxon>Hexapoda</taxon>
        <taxon>Insecta</taxon>
        <taxon>Pterygota</taxon>
        <taxon>Neoptera</taxon>
        <taxon>Endopterygota</taxon>
        <taxon>Diptera</taxon>
        <taxon>Brachycera</taxon>
        <taxon>Muscomorpha</taxon>
        <taxon>Ephydroidea</taxon>
        <taxon>Drosophilidae</taxon>
        <taxon>Drosophila</taxon>
        <taxon>Sophophora</taxon>
    </lineage>
</organism>
<accession>A0A9P9YV66</accession>
<feature type="chain" id="PRO_5040416823" evidence="1">
    <location>
        <begin position="20"/>
        <end position="81"/>
    </location>
</feature>
<name>A0A9P9YV66_9MUSC</name>
<reference evidence="2" key="1">
    <citation type="journal article" date="2023" name="Genome Biol. Evol.">
        <title>Long-read-based Genome Assembly of Drosophila gunungcola Reveals Fewer Chemosensory Genes in Flower-breeding Species.</title>
        <authorList>
            <person name="Negi A."/>
            <person name="Liao B.Y."/>
            <person name="Yeh S.D."/>
        </authorList>
    </citation>
    <scope>NUCLEOTIDE SEQUENCE</scope>
    <source>
        <strain evidence="2">Sukarami</strain>
    </source>
</reference>
<feature type="signal peptide" evidence="1">
    <location>
        <begin position="1"/>
        <end position="19"/>
    </location>
</feature>
<dbReference type="Proteomes" id="UP001059596">
    <property type="component" value="Unassembled WGS sequence"/>
</dbReference>
<evidence type="ECO:0000256" key="1">
    <source>
        <dbReference type="SAM" id="SignalP"/>
    </source>
</evidence>
<proteinExistence type="predicted"/>
<sequence>MKIYINVLLGLILVGSGWSQNCNRPCGPCILPTCNYDGKCYYEGSSACGLENEKCRRRMNKLPPFIKTDAGFCEEGVTLCN</sequence>
<dbReference type="OrthoDB" id="7835600at2759"/>
<keyword evidence="3" id="KW-1185">Reference proteome</keyword>
<protein>
    <submittedName>
        <fullName evidence="2">Uncharacterized protein</fullName>
    </submittedName>
</protein>
<comment type="caution">
    <text evidence="2">The sequence shown here is derived from an EMBL/GenBank/DDBJ whole genome shotgun (WGS) entry which is preliminary data.</text>
</comment>
<evidence type="ECO:0000313" key="3">
    <source>
        <dbReference type="Proteomes" id="UP001059596"/>
    </source>
</evidence>
<gene>
    <name evidence="2" type="ORF">M5D96_004617</name>
</gene>
<dbReference type="EMBL" id="JAMKOV010000002">
    <property type="protein sequence ID" value="KAI8043289.1"/>
    <property type="molecule type" value="Genomic_DNA"/>
</dbReference>
<dbReference type="AlphaFoldDB" id="A0A9P9YV66"/>